<dbReference type="AlphaFoldDB" id="A0A9D4FY98"/>
<dbReference type="Proteomes" id="UP000828390">
    <property type="component" value="Unassembled WGS sequence"/>
</dbReference>
<keyword evidence="3" id="KW-1185">Reference proteome</keyword>
<feature type="compositionally biased region" description="Gly residues" evidence="1">
    <location>
        <begin position="60"/>
        <end position="69"/>
    </location>
</feature>
<proteinExistence type="predicted"/>
<evidence type="ECO:0000313" key="2">
    <source>
        <dbReference type="EMBL" id="KAH3804137.1"/>
    </source>
</evidence>
<organism evidence="2 3">
    <name type="scientific">Dreissena polymorpha</name>
    <name type="common">Zebra mussel</name>
    <name type="synonym">Mytilus polymorpha</name>
    <dbReference type="NCBI Taxonomy" id="45954"/>
    <lineage>
        <taxon>Eukaryota</taxon>
        <taxon>Metazoa</taxon>
        <taxon>Spiralia</taxon>
        <taxon>Lophotrochozoa</taxon>
        <taxon>Mollusca</taxon>
        <taxon>Bivalvia</taxon>
        <taxon>Autobranchia</taxon>
        <taxon>Heteroconchia</taxon>
        <taxon>Euheterodonta</taxon>
        <taxon>Imparidentia</taxon>
        <taxon>Neoheterodontei</taxon>
        <taxon>Myida</taxon>
        <taxon>Dreissenoidea</taxon>
        <taxon>Dreissenidae</taxon>
        <taxon>Dreissena</taxon>
    </lineage>
</organism>
<feature type="compositionally biased region" description="Polar residues" evidence="1">
    <location>
        <begin position="1"/>
        <end position="22"/>
    </location>
</feature>
<dbReference type="EMBL" id="JAIWYP010000006">
    <property type="protein sequence ID" value="KAH3804137.1"/>
    <property type="molecule type" value="Genomic_DNA"/>
</dbReference>
<evidence type="ECO:0000256" key="1">
    <source>
        <dbReference type="SAM" id="MobiDB-lite"/>
    </source>
</evidence>
<gene>
    <name evidence="2" type="ORF">DPMN_132419</name>
</gene>
<reference evidence="2" key="2">
    <citation type="submission" date="2020-11" db="EMBL/GenBank/DDBJ databases">
        <authorList>
            <person name="McCartney M.A."/>
            <person name="Auch B."/>
            <person name="Kono T."/>
            <person name="Mallez S."/>
            <person name="Becker A."/>
            <person name="Gohl D.M."/>
            <person name="Silverstein K.A.T."/>
            <person name="Koren S."/>
            <person name="Bechman K.B."/>
            <person name="Herman A."/>
            <person name="Abrahante J.E."/>
            <person name="Garbe J."/>
        </authorList>
    </citation>
    <scope>NUCLEOTIDE SEQUENCE</scope>
    <source>
        <strain evidence="2">Duluth1</strain>
        <tissue evidence="2">Whole animal</tissue>
    </source>
</reference>
<reference evidence="2" key="1">
    <citation type="journal article" date="2019" name="bioRxiv">
        <title>The Genome of the Zebra Mussel, Dreissena polymorpha: A Resource for Invasive Species Research.</title>
        <authorList>
            <person name="McCartney M.A."/>
            <person name="Auch B."/>
            <person name="Kono T."/>
            <person name="Mallez S."/>
            <person name="Zhang Y."/>
            <person name="Obille A."/>
            <person name="Becker A."/>
            <person name="Abrahante J.E."/>
            <person name="Garbe J."/>
            <person name="Badalamenti J.P."/>
            <person name="Herman A."/>
            <person name="Mangelson H."/>
            <person name="Liachko I."/>
            <person name="Sullivan S."/>
            <person name="Sone E.D."/>
            <person name="Koren S."/>
            <person name="Silverstein K.A.T."/>
            <person name="Beckman K.B."/>
            <person name="Gohl D.M."/>
        </authorList>
    </citation>
    <scope>NUCLEOTIDE SEQUENCE</scope>
    <source>
        <strain evidence="2">Duluth1</strain>
        <tissue evidence="2">Whole animal</tissue>
    </source>
</reference>
<name>A0A9D4FY98_DREPO</name>
<protein>
    <submittedName>
        <fullName evidence="2">Uncharacterized protein</fullName>
    </submittedName>
</protein>
<evidence type="ECO:0000313" key="3">
    <source>
        <dbReference type="Proteomes" id="UP000828390"/>
    </source>
</evidence>
<feature type="compositionally biased region" description="Polar residues" evidence="1">
    <location>
        <begin position="50"/>
        <end position="59"/>
    </location>
</feature>
<feature type="region of interest" description="Disordered" evidence="1">
    <location>
        <begin position="1"/>
        <end position="39"/>
    </location>
</feature>
<feature type="region of interest" description="Disordered" evidence="1">
    <location>
        <begin position="50"/>
        <end position="69"/>
    </location>
</feature>
<sequence>MSQKNVPHLTSHQSRLSEQDCSQGLAEGRSTSRPSEKSWIDNVKTFPWTNSSQQHTTDLTGGGFLYRRP</sequence>
<accession>A0A9D4FY98</accession>
<comment type="caution">
    <text evidence="2">The sequence shown here is derived from an EMBL/GenBank/DDBJ whole genome shotgun (WGS) entry which is preliminary data.</text>
</comment>